<reference evidence="2 3" key="1">
    <citation type="journal article" date="2007" name="Nat. Biotechnol.">
        <title>Complete genome sequence of the myxobacterium Sorangium cellulosum.</title>
        <authorList>
            <person name="Schneiker S."/>
            <person name="Perlova O."/>
            <person name="Kaiser O."/>
            <person name="Gerth K."/>
            <person name="Alici A."/>
            <person name="Altmeyer M.O."/>
            <person name="Bartels D."/>
            <person name="Bekel T."/>
            <person name="Beyer S."/>
            <person name="Bode E."/>
            <person name="Bode H.B."/>
            <person name="Bolten C.J."/>
            <person name="Choudhuri J.V."/>
            <person name="Doss S."/>
            <person name="Elnakady Y.A."/>
            <person name="Frank B."/>
            <person name="Gaigalat L."/>
            <person name="Goesmann A."/>
            <person name="Groeger C."/>
            <person name="Gross F."/>
            <person name="Jelsbak L."/>
            <person name="Jelsbak L."/>
            <person name="Kalinowski J."/>
            <person name="Kegler C."/>
            <person name="Knauber T."/>
            <person name="Konietzny S."/>
            <person name="Kopp M."/>
            <person name="Krause L."/>
            <person name="Krug D."/>
            <person name="Linke B."/>
            <person name="Mahmud T."/>
            <person name="Martinez-Arias R."/>
            <person name="McHardy A.C."/>
            <person name="Merai M."/>
            <person name="Meyer F."/>
            <person name="Mormann S."/>
            <person name="Munoz-Dorado J."/>
            <person name="Perez J."/>
            <person name="Pradella S."/>
            <person name="Rachid S."/>
            <person name="Raddatz G."/>
            <person name="Rosenau F."/>
            <person name="Rueckert C."/>
            <person name="Sasse F."/>
            <person name="Scharfe M."/>
            <person name="Schuster S.C."/>
            <person name="Suen G."/>
            <person name="Treuner-Lange A."/>
            <person name="Velicer G.J."/>
            <person name="Vorholter F.-J."/>
            <person name="Weissman K.J."/>
            <person name="Welch R.D."/>
            <person name="Wenzel S.C."/>
            <person name="Whitworth D.E."/>
            <person name="Wilhelm S."/>
            <person name="Wittmann C."/>
            <person name="Bloecker H."/>
            <person name="Puehler A."/>
            <person name="Mueller R."/>
        </authorList>
    </citation>
    <scope>NUCLEOTIDE SEQUENCE [LARGE SCALE GENOMIC DNA]</scope>
    <source>
        <strain evidence="3">So ce56</strain>
    </source>
</reference>
<dbReference type="KEGG" id="scl:sce5770"/>
<proteinExistence type="predicted"/>
<evidence type="ECO:0000313" key="3">
    <source>
        <dbReference type="Proteomes" id="UP000002139"/>
    </source>
</evidence>
<feature type="compositionally biased region" description="Basic and acidic residues" evidence="1">
    <location>
        <begin position="20"/>
        <end position="30"/>
    </location>
</feature>
<evidence type="ECO:0008006" key="4">
    <source>
        <dbReference type="Google" id="ProtNLM"/>
    </source>
</evidence>
<gene>
    <name evidence="2" type="ordered locus">sce5770</name>
</gene>
<accession>A9G808</accession>
<organism evidence="2 3">
    <name type="scientific">Sorangium cellulosum (strain So ce56)</name>
    <name type="common">Polyangium cellulosum (strain So ce56)</name>
    <dbReference type="NCBI Taxonomy" id="448385"/>
    <lineage>
        <taxon>Bacteria</taxon>
        <taxon>Pseudomonadati</taxon>
        <taxon>Myxococcota</taxon>
        <taxon>Polyangia</taxon>
        <taxon>Polyangiales</taxon>
        <taxon>Polyangiaceae</taxon>
        <taxon>Sorangium</taxon>
    </lineage>
</organism>
<dbReference type="HOGENOM" id="CLU_1495259_0_0_7"/>
<dbReference type="EMBL" id="AM746676">
    <property type="protein sequence ID" value="CAN95933.1"/>
    <property type="molecule type" value="Genomic_DNA"/>
</dbReference>
<feature type="compositionally biased region" description="Low complexity" evidence="1">
    <location>
        <begin position="44"/>
        <end position="53"/>
    </location>
</feature>
<dbReference type="STRING" id="448385.sce5770"/>
<evidence type="ECO:0000256" key="1">
    <source>
        <dbReference type="SAM" id="MobiDB-lite"/>
    </source>
</evidence>
<dbReference type="Proteomes" id="UP000002139">
    <property type="component" value="Chromosome"/>
</dbReference>
<feature type="compositionally biased region" description="Basic residues" evidence="1">
    <location>
        <begin position="31"/>
        <end position="43"/>
    </location>
</feature>
<name>A9G808_SORC5</name>
<keyword evidence="3" id="KW-1185">Reference proteome</keyword>
<sequence>MMRRRARTGRAGWPGSARRGRGEGRGEGRGARRRDVRSARSRARLSGPLSPARARARPARRWHASAVPPVIDDMIQELLTRHRSTGRVDLNDIAEVVDRRAVSYEEVEYIIDRLESEGLRVAEPLDRGDVDVLRAVLASARRLAAELGRTPTIGEIALTSGHAPHTVRRALEQAGRAKAC</sequence>
<evidence type="ECO:0000313" key="2">
    <source>
        <dbReference type="EMBL" id="CAN95933.1"/>
    </source>
</evidence>
<dbReference type="AlphaFoldDB" id="A9G808"/>
<feature type="region of interest" description="Disordered" evidence="1">
    <location>
        <begin position="1"/>
        <end position="61"/>
    </location>
</feature>
<protein>
    <recommendedName>
        <fullName evidence="4">RNA polymerase sigma-70 region 3 domain-containing protein</fullName>
    </recommendedName>
</protein>